<dbReference type="Pfam" id="PF13581">
    <property type="entry name" value="HATPase_c_2"/>
    <property type="match status" value="1"/>
</dbReference>
<gene>
    <name evidence="3" type="ORF">NGM29_12020</name>
</gene>
<dbReference type="Proteomes" id="UP001056855">
    <property type="component" value="Chromosome"/>
</dbReference>
<dbReference type="InterPro" id="IPR003594">
    <property type="entry name" value="HATPase_dom"/>
</dbReference>
<dbReference type="RefSeq" id="WP_254156471.1">
    <property type="nucleotide sequence ID" value="NZ_CP100355.1"/>
</dbReference>
<sequence length="339" mass="36801">MTGDDETSITISKQADVILAGRRAKPILAAFELDESTVEEVVLVIHELASNIVKHAGEGTITLVPTSSDDHRGLEIHAEDSGPGIGDVDRAITDGYSTAGSLGSGLGAVDRLMDEFEVVPRPDSHAGTHIVAKREFRTRARSQKPFPLTFGAATRPRTRGDPNGDAFVIKRWGDSALVGVIDGLGHGRDAHTAAAAAKRYVTSHFDQSLTAIFRGVERVCTRTRGVVMALARFDWSQETISYASVGNISHKVDAPVPFQFVTRRGVLGNDAPEPLIKENEWDPEYALALYSDGVRSLWKWDEFVHLVDEPSSTLAHRLLAELADENDDATVLVVTRGSR</sequence>
<dbReference type="InterPro" id="IPR001932">
    <property type="entry name" value="PPM-type_phosphatase-like_dom"/>
</dbReference>
<keyword evidence="4" id="KW-1185">Reference proteome</keyword>
<dbReference type="InterPro" id="IPR036457">
    <property type="entry name" value="PPM-type-like_dom_sf"/>
</dbReference>
<dbReference type="PANTHER" id="PTHR35801:SF1">
    <property type="entry name" value="PHOSPHOSERINE PHOSPHATASE RSBX"/>
    <property type="match status" value="1"/>
</dbReference>
<evidence type="ECO:0000313" key="4">
    <source>
        <dbReference type="Proteomes" id="UP001056855"/>
    </source>
</evidence>
<accession>A0A9E7N6P5</accession>
<keyword evidence="3" id="KW-0067">ATP-binding</keyword>
<dbReference type="EMBL" id="CP100355">
    <property type="protein sequence ID" value="UTF52515.1"/>
    <property type="molecule type" value="Genomic_DNA"/>
</dbReference>
<dbReference type="KEGG" id="sawl:NGM29_12020"/>
<organism evidence="3 4">
    <name type="scientific">Natronosalvus rutilus</name>
    <dbReference type="NCBI Taxonomy" id="2953753"/>
    <lineage>
        <taxon>Archaea</taxon>
        <taxon>Methanobacteriati</taxon>
        <taxon>Methanobacteriota</taxon>
        <taxon>Stenosarchaea group</taxon>
        <taxon>Halobacteria</taxon>
        <taxon>Halobacteriales</taxon>
        <taxon>Natrialbaceae</taxon>
        <taxon>Natronosalvus</taxon>
    </lineage>
</organism>
<dbReference type="AlphaFoldDB" id="A0A9E7N6P5"/>
<dbReference type="GeneID" id="73290784"/>
<dbReference type="SUPFAM" id="SSF81606">
    <property type="entry name" value="PP2C-like"/>
    <property type="match status" value="1"/>
</dbReference>
<feature type="domain" description="Histidine kinase/HSP90-like ATPase" evidence="2">
    <location>
        <begin position="14"/>
        <end position="120"/>
    </location>
</feature>
<dbReference type="Gene3D" id="3.60.40.10">
    <property type="entry name" value="PPM-type phosphatase domain"/>
    <property type="match status" value="1"/>
</dbReference>
<dbReference type="InterPro" id="IPR036890">
    <property type="entry name" value="HATPase_C_sf"/>
</dbReference>
<reference evidence="3" key="1">
    <citation type="submission" date="2022-06" db="EMBL/GenBank/DDBJ databases">
        <title>Diverse halophilic archaea isolated from saline environments.</title>
        <authorList>
            <person name="Cui H.-L."/>
        </authorList>
    </citation>
    <scope>NUCLEOTIDE SEQUENCE</scope>
    <source>
        <strain evidence="3">WLHS1</strain>
    </source>
</reference>
<dbReference type="PANTHER" id="PTHR35801">
    <property type="entry name" value="PHOSPHOSERINE PHOSPHATASE RSBX"/>
    <property type="match status" value="1"/>
</dbReference>
<dbReference type="GO" id="GO:0005524">
    <property type="term" value="F:ATP binding"/>
    <property type="evidence" value="ECO:0007669"/>
    <property type="project" value="UniProtKB-KW"/>
</dbReference>
<dbReference type="Gene3D" id="3.30.565.10">
    <property type="entry name" value="Histidine kinase-like ATPase, C-terminal domain"/>
    <property type="match status" value="1"/>
</dbReference>
<proteinExistence type="predicted"/>
<keyword evidence="3" id="KW-0547">Nucleotide-binding</keyword>
<protein>
    <submittedName>
        <fullName evidence="3">ATP-binding protein</fullName>
    </submittedName>
</protein>
<name>A0A9E7N6P5_9EURY</name>
<evidence type="ECO:0000259" key="2">
    <source>
        <dbReference type="Pfam" id="PF13581"/>
    </source>
</evidence>
<evidence type="ECO:0000259" key="1">
    <source>
        <dbReference type="Pfam" id="PF07228"/>
    </source>
</evidence>
<dbReference type="SUPFAM" id="SSF55874">
    <property type="entry name" value="ATPase domain of HSP90 chaperone/DNA topoisomerase II/histidine kinase"/>
    <property type="match status" value="1"/>
</dbReference>
<evidence type="ECO:0000313" key="3">
    <source>
        <dbReference type="EMBL" id="UTF52515.1"/>
    </source>
</evidence>
<dbReference type="InterPro" id="IPR039248">
    <property type="entry name" value="Ptase_RsbX"/>
</dbReference>
<feature type="domain" description="PPM-type phosphatase" evidence="1">
    <location>
        <begin position="176"/>
        <end position="336"/>
    </location>
</feature>
<dbReference type="Pfam" id="PF07228">
    <property type="entry name" value="SpoIIE"/>
    <property type="match status" value="1"/>
</dbReference>